<protein>
    <recommendedName>
        <fullName evidence="4">DegT/DnrJ/EryC1/StrS aminotransferase family protein</fullName>
    </recommendedName>
</protein>
<dbReference type="Proteomes" id="UP000067738">
    <property type="component" value="Chromosome"/>
</dbReference>
<reference evidence="2 3" key="1">
    <citation type="submission" date="2015-04" db="EMBL/GenBank/DDBJ databases">
        <title>The complete genome sequence of the rumen methanogen Methanobrevibacter millerae SM9.</title>
        <authorList>
            <person name="Leahy S.C."/>
            <person name="Kelly W.J."/>
            <person name="Pacheco D.M."/>
            <person name="Li D."/>
            <person name="Altermann E."/>
            <person name="Attwood G.T."/>
        </authorList>
    </citation>
    <scope>NUCLEOTIDE SEQUENCE [LARGE SCALE GENOMIC DNA]</scope>
    <source>
        <strain evidence="2 3">SM9</strain>
    </source>
</reference>
<dbReference type="InterPro" id="IPR015424">
    <property type="entry name" value="PyrdxlP-dep_Trfase"/>
</dbReference>
<sequence length="321" mass="35778">MQFEFKTPKDETLKIMSDVASGKLENSNFEEKCKEKISDLTNGEHVKITSSGNNSIFVALSSIKGDVIIPDQGGWHGFKQIAKFLGKNIITIKTELGLINPEELDNIEIKDDSALIFTSFAGYTAEQDIKSISKYCKNNGILTIEDASAGIGDENGILGNCNHSNIVIASTGQPKIINVGMGGFIATKDENLFKETSLPLKLSKTNEIISSGIYEELKCVRENLKDTINATKYLKKHIETTIHSKKRGVNLIIPHDNPKEKTWGLKRQLPINKSGFINRCPNYNRVKTKAVSIEIKNLSYNCLKKEYLDEIIRAINNQQQV</sequence>
<evidence type="ECO:0008006" key="4">
    <source>
        <dbReference type="Google" id="ProtNLM"/>
    </source>
</evidence>
<evidence type="ECO:0000313" key="3">
    <source>
        <dbReference type="Proteomes" id="UP000067738"/>
    </source>
</evidence>
<dbReference type="GO" id="GO:0008483">
    <property type="term" value="F:transaminase activity"/>
    <property type="evidence" value="ECO:0007669"/>
    <property type="project" value="TreeGrafter"/>
</dbReference>
<gene>
    <name evidence="2" type="ORF">sm9_0680</name>
</gene>
<dbReference type="GO" id="GO:0000271">
    <property type="term" value="P:polysaccharide biosynthetic process"/>
    <property type="evidence" value="ECO:0007669"/>
    <property type="project" value="TreeGrafter"/>
</dbReference>
<dbReference type="EMBL" id="CP011266">
    <property type="protein sequence ID" value="ALT68477.1"/>
    <property type="molecule type" value="Genomic_DNA"/>
</dbReference>
<dbReference type="InterPro" id="IPR000653">
    <property type="entry name" value="DegT/StrS_aminotransferase"/>
</dbReference>
<name>A0A0U3EIT4_9EURY</name>
<dbReference type="Gene3D" id="3.40.640.10">
    <property type="entry name" value="Type I PLP-dependent aspartate aminotransferase-like (Major domain)"/>
    <property type="match status" value="1"/>
</dbReference>
<dbReference type="InterPro" id="IPR015421">
    <property type="entry name" value="PyrdxlP-dep_Trfase_major"/>
</dbReference>
<organism evidence="2 3">
    <name type="scientific">Methanobrevibacter millerae</name>
    <dbReference type="NCBI Taxonomy" id="230361"/>
    <lineage>
        <taxon>Archaea</taxon>
        <taxon>Methanobacteriati</taxon>
        <taxon>Methanobacteriota</taxon>
        <taxon>Methanomada group</taxon>
        <taxon>Methanobacteria</taxon>
        <taxon>Methanobacteriales</taxon>
        <taxon>Methanobacteriaceae</taxon>
        <taxon>Methanobrevibacter</taxon>
    </lineage>
</organism>
<accession>A0A0U3EIT4</accession>
<keyword evidence="1" id="KW-0663">Pyridoxal phosphate</keyword>
<proteinExistence type="inferred from homology"/>
<evidence type="ECO:0000256" key="1">
    <source>
        <dbReference type="RuleBase" id="RU004508"/>
    </source>
</evidence>
<evidence type="ECO:0000313" key="2">
    <source>
        <dbReference type="EMBL" id="ALT68477.1"/>
    </source>
</evidence>
<dbReference type="OrthoDB" id="82426at2157"/>
<dbReference type="Pfam" id="PF01041">
    <property type="entry name" value="DegT_DnrJ_EryC1"/>
    <property type="match status" value="1"/>
</dbReference>
<keyword evidence="3" id="KW-1185">Reference proteome</keyword>
<dbReference type="RefSeq" id="WP_058738794.1">
    <property type="nucleotide sequence ID" value="NZ_CP011266.1"/>
</dbReference>
<dbReference type="KEGG" id="mmil:sm9_0680"/>
<dbReference type="GO" id="GO:0030170">
    <property type="term" value="F:pyridoxal phosphate binding"/>
    <property type="evidence" value="ECO:0007669"/>
    <property type="project" value="TreeGrafter"/>
</dbReference>
<dbReference type="PANTHER" id="PTHR30244">
    <property type="entry name" value="TRANSAMINASE"/>
    <property type="match status" value="1"/>
</dbReference>
<dbReference type="PANTHER" id="PTHR30244:SF34">
    <property type="entry name" value="DTDP-4-AMINO-4,6-DIDEOXYGALACTOSE TRANSAMINASE"/>
    <property type="match status" value="1"/>
</dbReference>
<dbReference type="SUPFAM" id="SSF53383">
    <property type="entry name" value="PLP-dependent transferases"/>
    <property type="match status" value="1"/>
</dbReference>
<dbReference type="GeneID" id="26735657"/>
<dbReference type="AlphaFoldDB" id="A0A0U3EIT4"/>
<dbReference type="PATRIC" id="fig|230361.4.peg.703"/>
<comment type="similarity">
    <text evidence="1">Belongs to the DegT/DnrJ/EryC1 family.</text>
</comment>